<keyword evidence="3" id="KW-1185">Reference proteome</keyword>
<proteinExistence type="predicted"/>
<sequence>MRQLPTNKTYRNTDGFVQTRNFSSSKLIRRVKDLESNFKMKLFWIIVLCCAVITLVLSKPSEAKTLTRVDSEVHQDVLADPRMMFKRIKRQSDGDGADNQRPGLIRGIFKFVGDTLKFVGNLLGAL</sequence>
<evidence type="ECO:0000256" key="1">
    <source>
        <dbReference type="SAM" id="Phobius"/>
    </source>
</evidence>
<keyword evidence="1" id="KW-0472">Membrane</keyword>
<evidence type="ECO:0000313" key="3">
    <source>
        <dbReference type="Proteomes" id="UP000499080"/>
    </source>
</evidence>
<dbReference type="Proteomes" id="UP000499080">
    <property type="component" value="Unassembled WGS sequence"/>
</dbReference>
<organism evidence="2 3">
    <name type="scientific">Araneus ventricosus</name>
    <name type="common">Orbweaver spider</name>
    <name type="synonym">Epeira ventricosa</name>
    <dbReference type="NCBI Taxonomy" id="182803"/>
    <lineage>
        <taxon>Eukaryota</taxon>
        <taxon>Metazoa</taxon>
        <taxon>Ecdysozoa</taxon>
        <taxon>Arthropoda</taxon>
        <taxon>Chelicerata</taxon>
        <taxon>Arachnida</taxon>
        <taxon>Araneae</taxon>
        <taxon>Araneomorphae</taxon>
        <taxon>Entelegynae</taxon>
        <taxon>Araneoidea</taxon>
        <taxon>Araneidae</taxon>
        <taxon>Araneus</taxon>
    </lineage>
</organism>
<keyword evidence="1" id="KW-0812">Transmembrane</keyword>
<dbReference type="EMBL" id="BGPR01013323">
    <property type="protein sequence ID" value="GBN60148.1"/>
    <property type="molecule type" value="Genomic_DNA"/>
</dbReference>
<comment type="caution">
    <text evidence="2">The sequence shown here is derived from an EMBL/GenBank/DDBJ whole genome shotgun (WGS) entry which is preliminary data.</text>
</comment>
<dbReference type="AlphaFoldDB" id="A0A4Y2Q7K7"/>
<name>A0A4Y2Q7K7_ARAVE</name>
<reference evidence="2 3" key="1">
    <citation type="journal article" date="2019" name="Sci. Rep.">
        <title>Orb-weaving spider Araneus ventricosus genome elucidates the spidroin gene catalogue.</title>
        <authorList>
            <person name="Kono N."/>
            <person name="Nakamura H."/>
            <person name="Ohtoshi R."/>
            <person name="Moran D.A.P."/>
            <person name="Shinohara A."/>
            <person name="Yoshida Y."/>
            <person name="Fujiwara M."/>
            <person name="Mori M."/>
            <person name="Tomita M."/>
            <person name="Arakawa K."/>
        </authorList>
    </citation>
    <scope>NUCLEOTIDE SEQUENCE [LARGE SCALE GENOMIC DNA]</scope>
</reference>
<protein>
    <submittedName>
        <fullName evidence="2">Uncharacterized protein</fullName>
    </submittedName>
</protein>
<evidence type="ECO:0000313" key="2">
    <source>
        <dbReference type="EMBL" id="GBN60148.1"/>
    </source>
</evidence>
<feature type="transmembrane region" description="Helical" evidence="1">
    <location>
        <begin position="42"/>
        <end position="58"/>
    </location>
</feature>
<gene>
    <name evidence="2" type="ORF">AVEN_87988_1</name>
</gene>
<accession>A0A4Y2Q7K7</accession>
<keyword evidence="1" id="KW-1133">Transmembrane helix</keyword>